<evidence type="ECO:0000313" key="10">
    <source>
        <dbReference type="RefSeq" id="XP_035440277.2"/>
    </source>
</evidence>
<evidence type="ECO:0000256" key="6">
    <source>
        <dbReference type="ARBA" id="ARBA00023170"/>
    </source>
</evidence>
<accession>A0A9R0EKB7</accession>
<comment type="function">
    <text evidence="8">Gustatory receptor which mediates acceptance or avoidance behavior, depending on its substrates.</text>
</comment>
<keyword evidence="9" id="KW-1185">Reference proteome</keyword>
<keyword evidence="6 8" id="KW-0675">Receptor</keyword>
<evidence type="ECO:0000256" key="3">
    <source>
        <dbReference type="ARBA" id="ARBA00022692"/>
    </source>
</evidence>
<feature type="transmembrane region" description="Helical" evidence="8">
    <location>
        <begin position="378"/>
        <end position="396"/>
    </location>
</feature>
<dbReference type="PANTHER" id="PTHR21143:SF133">
    <property type="entry name" value="GUSTATORY AND PHEROMONE RECEPTOR 32A-RELATED"/>
    <property type="match status" value="1"/>
</dbReference>
<organism evidence="9 10">
    <name type="scientific">Spodoptera frugiperda</name>
    <name type="common">Fall armyworm</name>
    <dbReference type="NCBI Taxonomy" id="7108"/>
    <lineage>
        <taxon>Eukaryota</taxon>
        <taxon>Metazoa</taxon>
        <taxon>Ecdysozoa</taxon>
        <taxon>Arthropoda</taxon>
        <taxon>Hexapoda</taxon>
        <taxon>Insecta</taxon>
        <taxon>Pterygota</taxon>
        <taxon>Neoptera</taxon>
        <taxon>Endopterygota</taxon>
        <taxon>Lepidoptera</taxon>
        <taxon>Glossata</taxon>
        <taxon>Ditrysia</taxon>
        <taxon>Noctuoidea</taxon>
        <taxon>Noctuidae</taxon>
        <taxon>Amphipyrinae</taxon>
        <taxon>Spodoptera</taxon>
    </lineage>
</organism>
<reference evidence="10" key="1">
    <citation type="submission" date="2025-08" db="UniProtKB">
        <authorList>
            <consortium name="RefSeq"/>
        </authorList>
    </citation>
    <scope>IDENTIFICATION</scope>
    <source>
        <tissue evidence="10">Whole larval tissue</tissue>
    </source>
</reference>
<dbReference type="GO" id="GO:0030425">
    <property type="term" value="C:dendrite"/>
    <property type="evidence" value="ECO:0007669"/>
    <property type="project" value="TreeGrafter"/>
</dbReference>
<evidence type="ECO:0000313" key="9">
    <source>
        <dbReference type="Proteomes" id="UP000829999"/>
    </source>
</evidence>
<feature type="transmembrane region" description="Helical" evidence="8">
    <location>
        <begin position="98"/>
        <end position="118"/>
    </location>
</feature>
<name>A0A9R0EKB7_SPOFR</name>
<keyword evidence="3 8" id="KW-0812">Transmembrane</keyword>
<sequence>MFSNVKNYFYADANENLNVRQIFKPIYFMLSFFGLFPYSIKFNNNKRGLTIIKKSIYINSLCSVSYILLLFTFGALHMRYVLDSFGDTEMTRELLTQLNYNVEMATFLLFCAAAYFCAFKNRNTYVKIINKIANNTDTTSMEGNLKRLRFQTNMALVYLMLVTLLQIAVNWTRDDSTWKALLVHMTFLLPQMIQFTVLAFYYVLILMLVVLLKNIRFHIENLSMAKTIVMDHYAKSEDKVLTLQYVESLYEIAFEIKKDINDAFQMPFLFTTVQCFHTMVSESHIIYHGLVVQKDFSQHNIVNCSVWVVYQIFKLYIMSRSGHLLKHEVSKIGQALHSIPTAKHDIRLLLEIQHFSSLILFHGDSITAYGLFTLDAALLSRIVAASAMYLTIVVQFDKK</sequence>
<dbReference type="AlphaFoldDB" id="A0A9R0EKB7"/>
<feature type="transmembrane region" description="Helical" evidence="8">
    <location>
        <begin position="192"/>
        <end position="212"/>
    </location>
</feature>
<dbReference type="GO" id="GO:0008049">
    <property type="term" value="P:male courtship behavior"/>
    <property type="evidence" value="ECO:0007669"/>
    <property type="project" value="TreeGrafter"/>
</dbReference>
<dbReference type="Pfam" id="PF08395">
    <property type="entry name" value="7tm_7"/>
    <property type="match status" value="1"/>
</dbReference>
<keyword evidence="2 8" id="KW-1003">Cell membrane</keyword>
<evidence type="ECO:0000256" key="2">
    <source>
        <dbReference type="ARBA" id="ARBA00022475"/>
    </source>
</evidence>
<keyword evidence="5 8" id="KW-0472">Membrane</keyword>
<comment type="subcellular location">
    <subcellularLocation>
        <location evidence="1 8">Cell membrane</location>
        <topology evidence="1 8">Multi-pass membrane protein</topology>
    </subcellularLocation>
</comment>
<dbReference type="GO" id="GO:0050909">
    <property type="term" value="P:sensory perception of taste"/>
    <property type="evidence" value="ECO:0007669"/>
    <property type="project" value="InterPro"/>
</dbReference>
<dbReference type="GeneID" id="118269326"/>
<dbReference type="GO" id="GO:0007165">
    <property type="term" value="P:signal transduction"/>
    <property type="evidence" value="ECO:0007669"/>
    <property type="project" value="UniProtKB-KW"/>
</dbReference>
<feature type="transmembrane region" description="Helical" evidence="8">
    <location>
        <begin position="155"/>
        <end position="172"/>
    </location>
</feature>
<keyword evidence="4 8" id="KW-1133">Transmembrane helix</keyword>
<dbReference type="GO" id="GO:0005886">
    <property type="term" value="C:plasma membrane"/>
    <property type="evidence" value="ECO:0007669"/>
    <property type="project" value="UniProtKB-SubCell"/>
</dbReference>
<dbReference type="RefSeq" id="XP_035440277.2">
    <property type="nucleotide sequence ID" value="XM_035584384.2"/>
</dbReference>
<evidence type="ECO:0000256" key="5">
    <source>
        <dbReference type="ARBA" id="ARBA00023136"/>
    </source>
</evidence>
<comment type="similarity">
    <text evidence="8">Belongs to the insect chemoreceptor superfamily. Gustatory receptor (GR) family.</text>
</comment>
<dbReference type="GO" id="GO:0043025">
    <property type="term" value="C:neuronal cell body"/>
    <property type="evidence" value="ECO:0007669"/>
    <property type="project" value="TreeGrafter"/>
</dbReference>
<dbReference type="CTD" id="100653406"/>
<feature type="transmembrane region" description="Helical" evidence="8">
    <location>
        <begin position="56"/>
        <end position="78"/>
    </location>
</feature>
<evidence type="ECO:0000256" key="4">
    <source>
        <dbReference type="ARBA" id="ARBA00022989"/>
    </source>
</evidence>
<keyword evidence="7 8" id="KW-0807">Transducer</keyword>
<dbReference type="PANTHER" id="PTHR21143">
    <property type="entry name" value="INVERTEBRATE GUSTATORY RECEPTOR"/>
    <property type="match status" value="1"/>
</dbReference>
<evidence type="ECO:0000256" key="8">
    <source>
        <dbReference type="RuleBase" id="RU363108"/>
    </source>
</evidence>
<dbReference type="InterPro" id="IPR013604">
    <property type="entry name" value="7TM_chemorcpt"/>
</dbReference>
<evidence type="ECO:0000256" key="1">
    <source>
        <dbReference type="ARBA" id="ARBA00004651"/>
    </source>
</evidence>
<gene>
    <name evidence="10" type="primary">LOC118269326</name>
</gene>
<proteinExistence type="inferred from homology"/>
<dbReference type="GO" id="GO:0007635">
    <property type="term" value="P:chemosensory behavior"/>
    <property type="evidence" value="ECO:0007669"/>
    <property type="project" value="TreeGrafter"/>
</dbReference>
<comment type="caution">
    <text evidence="8">Lacks conserved residue(s) required for the propagation of feature annotation.</text>
</comment>
<dbReference type="Proteomes" id="UP000829999">
    <property type="component" value="Chromosome 2"/>
</dbReference>
<feature type="transmembrane region" description="Helical" evidence="8">
    <location>
        <begin position="26"/>
        <end position="44"/>
    </location>
</feature>
<dbReference type="GO" id="GO:0030424">
    <property type="term" value="C:axon"/>
    <property type="evidence" value="ECO:0007669"/>
    <property type="project" value="TreeGrafter"/>
</dbReference>
<protein>
    <recommendedName>
        <fullName evidence="8">Gustatory receptor</fullName>
    </recommendedName>
</protein>
<evidence type="ECO:0000256" key="7">
    <source>
        <dbReference type="ARBA" id="ARBA00023224"/>
    </source>
</evidence>